<protein>
    <submittedName>
        <fullName evidence="3">Glycosyltransferase group 1</fullName>
    </submittedName>
</protein>
<evidence type="ECO:0000256" key="1">
    <source>
        <dbReference type="ARBA" id="ARBA00022679"/>
    </source>
</evidence>
<keyword evidence="5" id="KW-1185">Reference proteome</keyword>
<dbReference type="Gene3D" id="3.40.50.2000">
    <property type="entry name" value="Glycogen Phosphorylase B"/>
    <property type="match status" value="3"/>
</dbReference>
<reference evidence="3" key="1">
    <citation type="submission" date="2014-03" db="EMBL/GenBank/DDBJ databases">
        <authorList>
            <person name="Genoscope - CEA"/>
        </authorList>
    </citation>
    <scope>NUCLEOTIDE SEQUENCE [LARGE SCALE GENOMIC DNA]</scope>
    <source>
        <strain evidence="3">CF27</strain>
    </source>
</reference>
<feature type="domain" description="Glycosyl transferase family 1" evidence="2">
    <location>
        <begin position="617"/>
        <end position="789"/>
    </location>
</feature>
<dbReference type="Pfam" id="PF00534">
    <property type="entry name" value="Glycos_transf_1"/>
    <property type="match status" value="3"/>
</dbReference>
<keyword evidence="1 3" id="KW-0808">Transferase</keyword>
<dbReference type="InterPro" id="IPR001296">
    <property type="entry name" value="Glyco_trans_1"/>
</dbReference>
<reference evidence="4 5" key="3">
    <citation type="submission" date="2017-03" db="EMBL/GenBank/DDBJ databases">
        <authorList>
            <person name="Regsiter A."/>
            <person name="William W."/>
        </authorList>
    </citation>
    <scope>NUCLEOTIDE SEQUENCE [LARGE SCALE GENOMIC DNA]</scope>
    <source>
        <strain evidence="4">PRJEB5721</strain>
    </source>
</reference>
<dbReference type="EMBL" id="LT841305">
    <property type="protein sequence ID" value="SMH66442.1"/>
    <property type="molecule type" value="Genomic_DNA"/>
</dbReference>
<feature type="domain" description="Glycosyl transferase family 1" evidence="2">
    <location>
        <begin position="1059"/>
        <end position="1202"/>
    </location>
</feature>
<dbReference type="PANTHER" id="PTHR46401">
    <property type="entry name" value="GLYCOSYLTRANSFERASE WBBK-RELATED"/>
    <property type="match status" value="1"/>
</dbReference>
<accession>A0A060UT36</accession>
<dbReference type="Proteomes" id="UP000193925">
    <property type="component" value="Chromosome AFERRI"/>
</dbReference>
<dbReference type="AlphaFoldDB" id="A0A060UT36"/>
<sequence>MRIVIDLQGAQAENRFRGIGRYTLSIAQAIVCNRGEHEIFIALNGLFSETVEPIRAKFDGLLPQENIRVWCASAPVYALDEADIWRRKAAEITREAFLADLKPDVILVTSLFEGLGDNAVTSVGVLHRIPSGVILYDLIPLIHRRPYLENAMVEQWYEEKLGHLRRANLLLAISASAGQESVDYLGFAPEQVVNVGTAADPQFRQRKIPAETAVEVRARHGLTLPFVMYTGGIDHRKNIEGLIAAFALLPKAVREGHQLAIVCKVDEAARTALMQHARRHNLAIEAVVLTGYLPEDDLITLYHLCAVFVFPSWHEGFGLPALEAMACGAPVIASNTSSLPEVVGLEEALFDPFDVASIASKLTRVLTDSEFRIRLITHGLHQAEHFSWDDSARRAIAALEALHAREFKPAAISPQSMPRPKLAYVSPLPPEKSGISDYSAELLPELSRFYEIEIITDQEMVQPAWLRSCFPVRTSAWLRENSHHYDRVLYHFGNSHFHQHMFDLLAIVPGVVVLHDFFLSGVVHWLDHTGRRPGYWTQSLYYSHGYPALEQHIKGASHESVIWDYPCNREVLDDALGVIVHSDYSCRLAKQWYGADAADDWAVIPLLRSPVHGADRGQARRDLKLPSDAFVVCSFGVLGRHKLNHRLLEAWLASPLAHDARCQLIFVGENHDGDYGANLAAAIRRSGCGERIHITGWVDAITYRQYLAAADLAVQLRALSRGETSGAVLDCMNHGFATIVNANGSMADLPQEAVWMLQDEFSNAELVHALKTLWGDDRFRLQMGEKAHQVILTRHSPRACVEQYHEAIEEIYSRAKAGHFGAMVQIGRLPHTVDDASIQALALGMAQNLPKKAPRQLLVDISELVERDVRSGIQRVVRSILQEVLAHPPAGYRVEPIYATADRGYCYAHQFTLRFLACSETILADDLVEFQSGDLFLGLDLQPQVVQAQQVFYQQLRNRGVQVQFVVYDLLPILLPTAFFADAENAHQSWLRVVAESKGAICISKAVADELKEWLRENGPTRQGKFKIGWFHLGADMENSSPTKGIPEEAHACLTQLADRPSFLMVGTIEPRKKHAQALAAFEELWSQGQDVNLVIVGKQGWMVEALIERLKTHAEFHKRLFWLECISDEYLEKVYAASTCLIAASEGEGFGLPLIEAAQHKLPIIARDIPVFREVAGDHAFYFTGLAPEDLAKSVRDWLTRHAQGKAPSSKNMPLLTWRQSTQQLLTAILPEANLVGNKG</sequence>
<dbReference type="EMBL" id="CCCS020000023">
    <property type="protein sequence ID" value="CDQ09744.1"/>
    <property type="molecule type" value="Genomic_DNA"/>
</dbReference>
<dbReference type="GO" id="GO:0016757">
    <property type="term" value="F:glycosyltransferase activity"/>
    <property type="evidence" value="ECO:0007669"/>
    <property type="project" value="InterPro"/>
</dbReference>
<evidence type="ECO:0000313" key="3">
    <source>
        <dbReference type="EMBL" id="CDQ09744.1"/>
    </source>
</evidence>
<dbReference type="GO" id="GO:0009103">
    <property type="term" value="P:lipopolysaccharide biosynthetic process"/>
    <property type="evidence" value="ECO:0007669"/>
    <property type="project" value="TreeGrafter"/>
</dbReference>
<reference evidence="3" key="2">
    <citation type="submission" date="2014-07" db="EMBL/GenBank/DDBJ databases">
        <title>Initial genome analysis of the psychrotolerant acidophile Acidithiobacillus ferrivorans CF27: insights into iron and sulfur oxidation pathways and into biofilm formation.</title>
        <authorList>
            <person name="Talla E."/>
            <person name="Hedrich S."/>
            <person name="Mangenot S."/>
            <person name="Ji B."/>
            <person name="Johnson D.B."/>
            <person name="Barbe V."/>
            <person name="Bonnefoy V."/>
        </authorList>
    </citation>
    <scope>NUCLEOTIDE SEQUENCE [LARGE SCALE GENOMIC DNA]</scope>
    <source>
        <strain evidence="3">CF27</strain>
    </source>
</reference>
<dbReference type="PANTHER" id="PTHR46401:SF2">
    <property type="entry name" value="GLYCOSYLTRANSFERASE WBBK-RELATED"/>
    <property type="match status" value="1"/>
</dbReference>
<proteinExistence type="predicted"/>
<organism evidence="3">
    <name type="scientific">Acidithiobacillus ferrivorans</name>
    <dbReference type="NCBI Taxonomy" id="160808"/>
    <lineage>
        <taxon>Bacteria</taxon>
        <taxon>Pseudomonadati</taxon>
        <taxon>Pseudomonadota</taxon>
        <taxon>Acidithiobacillia</taxon>
        <taxon>Acidithiobacillales</taxon>
        <taxon>Acidithiobacillaceae</taxon>
        <taxon>Acidithiobacillus</taxon>
    </lineage>
</organism>
<feature type="domain" description="Glycosyl transferase family 1" evidence="2">
    <location>
        <begin position="223"/>
        <end position="378"/>
    </location>
</feature>
<evidence type="ECO:0000259" key="2">
    <source>
        <dbReference type="Pfam" id="PF00534"/>
    </source>
</evidence>
<dbReference type="CDD" id="cd03801">
    <property type="entry name" value="GT4_PimA-like"/>
    <property type="match status" value="1"/>
</dbReference>
<name>A0A060UT36_9PROT</name>
<dbReference type="SUPFAM" id="SSF53756">
    <property type="entry name" value="UDP-Glycosyltransferase/glycogen phosphorylase"/>
    <property type="match status" value="3"/>
</dbReference>
<evidence type="ECO:0000313" key="4">
    <source>
        <dbReference type="EMBL" id="SMH66442.1"/>
    </source>
</evidence>
<gene>
    <name evidence="4" type="ORF">AFERRI_30174</name>
    <name evidence="3" type="ORF">AFERRI_30390</name>
</gene>
<evidence type="ECO:0000313" key="5">
    <source>
        <dbReference type="Proteomes" id="UP000193925"/>
    </source>
</evidence>
<dbReference type="CDD" id="cd03809">
    <property type="entry name" value="GT4_MtfB-like"/>
    <property type="match status" value="2"/>
</dbReference>